<dbReference type="Proteomes" id="UP000198327">
    <property type="component" value="Unassembled WGS sequence"/>
</dbReference>
<evidence type="ECO:0000256" key="2">
    <source>
        <dbReference type="ARBA" id="ARBA00008072"/>
    </source>
</evidence>
<feature type="domain" description="Enoyl reductase (ER)" evidence="7">
    <location>
        <begin position="10"/>
        <end position="365"/>
    </location>
</feature>
<dbReference type="InterPro" id="IPR020843">
    <property type="entry name" value="ER"/>
</dbReference>
<dbReference type="Pfam" id="PF08240">
    <property type="entry name" value="ADH_N"/>
    <property type="match status" value="1"/>
</dbReference>
<dbReference type="Gene3D" id="3.40.50.720">
    <property type="entry name" value="NAD(P)-binding Rossmann-like Domain"/>
    <property type="match status" value="1"/>
</dbReference>
<dbReference type="InterPro" id="IPR013149">
    <property type="entry name" value="ADH-like_C"/>
</dbReference>
<dbReference type="OrthoDB" id="334894at2"/>
<keyword evidence="4 6" id="KW-0862">Zinc</keyword>
<reference evidence="9" key="1">
    <citation type="submission" date="2017-06" db="EMBL/GenBank/DDBJ databases">
        <authorList>
            <person name="Varghese N."/>
            <person name="Submissions S."/>
        </authorList>
    </citation>
    <scope>NUCLEOTIDE SEQUENCE [LARGE SCALE GENOMIC DNA]</scope>
    <source>
        <strain evidence="9">JCM 23211</strain>
    </source>
</reference>
<dbReference type="SMART" id="SM00829">
    <property type="entry name" value="PKS_ER"/>
    <property type="match status" value="1"/>
</dbReference>
<protein>
    <submittedName>
        <fullName evidence="8">Aryl-alcohol dehydrogenase</fullName>
    </submittedName>
</protein>
<keyword evidence="3 6" id="KW-0479">Metal-binding</keyword>
<dbReference type="SUPFAM" id="SSF51735">
    <property type="entry name" value="NAD(P)-binding Rossmann-fold domains"/>
    <property type="match status" value="1"/>
</dbReference>
<evidence type="ECO:0000256" key="6">
    <source>
        <dbReference type="RuleBase" id="RU361277"/>
    </source>
</evidence>
<dbReference type="AlphaFoldDB" id="A0A239JZ61"/>
<comment type="similarity">
    <text evidence="2 6">Belongs to the zinc-containing alcohol dehydrogenase family.</text>
</comment>
<dbReference type="GO" id="GO:0008270">
    <property type="term" value="F:zinc ion binding"/>
    <property type="evidence" value="ECO:0007669"/>
    <property type="project" value="InterPro"/>
</dbReference>
<dbReference type="InterPro" id="IPR002328">
    <property type="entry name" value="ADH_Zn_CS"/>
</dbReference>
<dbReference type="GO" id="GO:0016491">
    <property type="term" value="F:oxidoreductase activity"/>
    <property type="evidence" value="ECO:0007669"/>
    <property type="project" value="UniProtKB-KW"/>
</dbReference>
<dbReference type="RefSeq" id="WP_089248117.1">
    <property type="nucleotide sequence ID" value="NZ_FZOW01000009.1"/>
</dbReference>
<dbReference type="Gene3D" id="3.90.180.10">
    <property type="entry name" value="Medium-chain alcohol dehydrogenases, catalytic domain"/>
    <property type="match status" value="1"/>
</dbReference>
<dbReference type="PANTHER" id="PTHR43350:SF21">
    <property type="entry name" value="S-NITROSOMYCOTHIOL REDUCTASE MSCR"/>
    <property type="match status" value="1"/>
</dbReference>
<gene>
    <name evidence="8" type="ORF">SAMN05421642_109159</name>
</gene>
<comment type="cofactor">
    <cofactor evidence="1 6">
        <name>Zn(2+)</name>
        <dbReference type="ChEBI" id="CHEBI:29105"/>
    </cofactor>
</comment>
<organism evidence="8 9">
    <name type="scientific">Rhodococcoides kyotonense</name>
    <dbReference type="NCBI Taxonomy" id="398843"/>
    <lineage>
        <taxon>Bacteria</taxon>
        <taxon>Bacillati</taxon>
        <taxon>Actinomycetota</taxon>
        <taxon>Actinomycetes</taxon>
        <taxon>Mycobacteriales</taxon>
        <taxon>Nocardiaceae</taxon>
        <taxon>Rhodococcoides</taxon>
    </lineage>
</organism>
<dbReference type="CDD" id="cd08278">
    <property type="entry name" value="benzyl_alcohol_DH"/>
    <property type="match status" value="1"/>
</dbReference>
<dbReference type="PANTHER" id="PTHR43350">
    <property type="entry name" value="NAD-DEPENDENT ALCOHOL DEHYDROGENASE"/>
    <property type="match status" value="1"/>
</dbReference>
<dbReference type="InterPro" id="IPR011032">
    <property type="entry name" value="GroES-like_sf"/>
</dbReference>
<sequence length="368" mass="37881">MKITAAVSVGPNTDFALEEVTLESPRDHEVLVEITGVGLCHTDIAARDGVYGLPYPLVLGHEGSGVVIEVGANVSKVGPGDHVALSFNSCGKCTSCTKGSPAYCLEFVAYNYIGSRPDGSNPLGGFGDAELHGHFFGQSSLATHAMASERNVVKIDKSIPLELVGPLGCGIQTGAGAIMRSMSAPEGSSLLVLGAGPVGLAAVLGAVVQKCSTIIVSEPHAGRRALALELGATHALDPADGPLPEQVRGIIAGGADFAFDTTGNVAVIKAAIESMAVNGMLGLVGVPKDFSVELPINIVATMQAGLTIKGIVEGDSDPDVFIPELLDLYKAGRFAFDKMITTFPLSKINDAVTAQHNGEVTKVVLLNN</sequence>
<dbReference type="Pfam" id="PF00107">
    <property type="entry name" value="ADH_zinc_N"/>
    <property type="match status" value="1"/>
</dbReference>
<keyword evidence="9" id="KW-1185">Reference proteome</keyword>
<name>A0A239JZ61_9NOCA</name>
<dbReference type="PROSITE" id="PS00059">
    <property type="entry name" value="ADH_ZINC"/>
    <property type="match status" value="1"/>
</dbReference>
<evidence type="ECO:0000256" key="1">
    <source>
        <dbReference type="ARBA" id="ARBA00001947"/>
    </source>
</evidence>
<evidence type="ECO:0000256" key="5">
    <source>
        <dbReference type="ARBA" id="ARBA00023002"/>
    </source>
</evidence>
<evidence type="ECO:0000256" key="3">
    <source>
        <dbReference type="ARBA" id="ARBA00022723"/>
    </source>
</evidence>
<keyword evidence="5" id="KW-0560">Oxidoreductase</keyword>
<dbReference type="InterPro" id="IPR013154">
    <property type="entry name" value="ADH-like_N"/>
</dbReference>
<dbReference type="EMBL" id="FZOW01000009">
    <property type="protein sequence ID" value="SNT11070.1"/>
    <property type="molecule type" value="Genomic_DNA"/>
</dbReference>
<dbReference type="SUPFAM" id="SSF50129">
    <property type="entry name" value="GroES-like"/>
    <property type="match status" value="1"/>
</dbReference>
<evidence type="ECO:0000313" key="9">
    <source>
        <dbReference type="Proteomes" id="UP000198327"/>
    </source>
</evidence>
<evidence type="ECO:0000313" key="8">
    <source>
        <dbReference type="EMBL" id="SNT11070.1"/>
    </source>
</evidence>
<accession>A0A239JZ61</accession>
<proteinExistence type="inferred from homology"/>
<evidence type="ECO:0000256" key="4">
    <source>
        <dbReference type="ARBA" id="ARBA00022833"/>
    </source>
</evidence>
<dbReference type="InterPro" id="IPR036291">
    <property type="entry name" value="NAD(P)-bd_dom_sf"/>
</dbReference>
<evidence type="ECO:0000259" key="7">
    <source>
        <dbReference type="SMART" id="SM00829"/>
    </source>
</evidence>